<feature type="compositionally biased region" description="Pro residues" evidence="1">
    <location>
        <begin position="629"/>
        <end position="643"/>
    </location>
</feature>
<reference evidence="3" key="1">
    <citation type="journal article" date="2011" name="Nat. Commun.">
        <title>Effector diversification within compartments of the Leptosphaeria maculans genome affected by Repeat-Induced Point mutations.</title>
        <authorList>
            <person name="Rouxel T."/>
            <person name="Grandaubert J."/>
            <person name="Hane J.K."/>
            <person name="Hoede C."/>
            <person name="van de Wouw A.P."/>
            <person name="Couloux A."/>
            <person name="Dominguez V."/>
            <person name="Anthouard V."/>
            <person name="Bally P."/>
            <person name="Bourras S."/>
            <person name="Cozijnsen A.J."/>
            <person name="Ciuffetti L.M."/>
            <person name="Degrave A."/>
            <person name="Dilmaghani A."/>
            <person name="Duret L."/>
            <person name="Fudal I."/>
            <person name="Goodwin S.B."/>
            <person name="Gout L."/>
            <person name="Glaser N."/>
            <person name="Linglin J."/>
            <person name="Kema G.H.J."/>
            <person name="Lapalu N."/>
            <person name="Lawrence C.B."/>
            <person name="May K."/>
            <person name="Meyer M."/>
            <person name="Ollivier B."/>
            <person name="Poulain J."/>
            <person name="Schoch C.L."/>
            <person name="Simon A."/>
            <person name="Spatafora J.W."/>
            <person name="Stachowiak A."/>
            <person name="Turgeon B.G."/>
            <person name="Tyler B.M."/>
            <person name="Vincent D."/>
            <person name="Weissenbach J."/>
            <person name="Amselem J."/>
            <person name="Quesneville H."/>
            <person name="Oliver R.P."/>
            <person name="Wincker P."/>
            <person name="Balesdent M.-H."/>
            <person name="Howlett B.J."/>
        </authorList>
    </citation>
    <scope>NUCLEOTIDE SEQUENCE [LARGE SCALE GENOMIC DNA]</scope>
    <source>
        <strain evidence="3">JN3 / isolate v23.1.3 / race Av1-4-5-6-7-8</strain>
    </source>
</reference>
<feature type="region of interest" description="Disordered" evidence="1">
    <location>
        <begin position="1"/>
        <end position="107"/>
    </location>
</feature>
<keyword evidence="3" id="KW-1185">Reference proteome</keyword>
<dbReference type="eggNOG" id="ENOG502RAIH">
    <property type="taxonomic scope" value="Eukaryota"/>
</dbReference>
<feature type="compositionally biased region" description="Polar residues" evidence="1">
    <location>
        <begin position="595"/>
        <end position="604"/>
    </location>
</feature>
<organism evidence="2 3">
    <name type="scientific">Leptosphaeria maculans (strain JN3 / isolate v23.1.3 / race Av1-4-5-6-7-8)</name>
    <name type="common">Blackleg fungus</name>
    <name type="synonym">Phoma lingam</name>
    <dbReference type="NCBI Taxonomy" id="985895"/>
    <lineage>
        <taxon>Eukaryota</taxon>
        <taxon>Fungi</taxon>
        <taxon>Dikarya</taxon>
        <taxon>Ascomycota</taxon>
        <taxon>Pezizomycotina</taxon>
        <taxon>Dothideomycetes</taxon>
        <taxon>Pleosporomycetidae</taxon>
        <taxon>Pleosporales</taxon>
        <taxon>Pleosporineae</taxon>
        <taxon>Leptosphaeriaceae</taxon>
        <taxon>Plenodomus</taxon>
        <taxon>Plenodomus lingam/Leptosphaeria maculans species complex</taxon>
    </lineage>
</organism>
<protein>
    <submittedName>
        <fullName evidence="2">Uncharacterized protein</fullName>
    </submittedName>
</protein>
<evidence type="ECO:0000313" key="2">
    <source>
        <dbReference type="EMBL" id="CBX99168.1"/>
    </source>
</evidence>
<feature type="compositionally biased region" description="Basic and acidic residues" evidence="1">
    <location>
        <begin position="33"/>
        <end position="44"/>
    </location>
</feature>
<feature type="compositionally biased region" description="Polar residues" evidence="1">
    <location>
        <begin position="14"/>
        <end position="32"/>
    </location>
</feature>
<dbReference type="Proteomes" id="UP000002668">
    <property type="component" value="Genome"/>
</dbReference>
<feature type="compositionally biased region" description="Polar residues" evidence="1">
    <location>
        <begin position="533"/>
        <end position="563"/>
    </location>
</feature>
<feature type="region of interest" description="Disordered" evidence="1">
    <location>
        <begin position="531"/>
        <end position="698"/>
    </location>
</feature>
<dbReference type="VEuPathDB" id="FungiDB:LEMA_P084070.1"/>
<dbReference type="OrthoDB" id="3796227at2759"/>
<dbReference type="STRING" id="985895.E5A6C3"/>
<dbReference type="OMA" id="HSISRCH"/>
<gene>
    <name evidence="2" type="ORF">LEMA_P084070.1</name>
</gene>
<feature type="compositionally biased region" description="Low complexity" evidence="1">
    <location>
        <begin position="673"/>
        <end position="692"/>
    </location>
</feature>
<sequence length="723" mass="82667">MEERDTLARRSRWQQHSTYIPSTRNSHNTTDVPRNDDSDEDPKIHSASGSMDHNYQAHGAPQRITRMKRASSEYSTAETGPGAMGPENVTKTKESPRMVRSTVRTTNLSPSRSLYQYSVRYRSVHNAAADDERRYEAFGLTIRLRFTDEGVVSLQRLVANMLDDSKTPPIKVATYSMSTPPINRKAPSPLTLATSRATTTLDHPSDQGSIEFAHVSPLFQRVWTDETRDFNMMMVRKNIRCGGKDMADIGPLYQWYTSAVPIDAIFPPGIPISAKEIQAYYPHHVRWKAIMLRLTENDFRGGDIMGMQAFFRGPPTYKITTAQMNNFQRDAVKRSIPKFKTKGYKGKSDRNLFTDDIALVQFVENRRRGLFVPTFDDLLQGLQNLPTGLDARSLTQCLEWYIQNRDAFNPKLQLNVLHTQALYRALRQPLKPFGPQNLDRNALKEWQDKGEFERTGLHFPRPQPIEAAQTDGHQESRSRLHLNLDKEEVKFEVKISLRHVLTFPFLSLQGIAGEMFKLGIRKAEAHCARQKATESQTFPELSSSARPTKNRGTCITPGTTPEATSEEDARLDAKQEEGLTEKKDIYRIPKRPRPTRNSPLPNSPSKRHRSASQSQLLGPPASLTFSGRPPLPAHMPHQRPPPSSHSRHPESSWYGPSSSSDLTRPRHLRYAQRNSRNRSYTSSSNNNAYTAYSDRDRDYENYADREFRYTGGRERYHDQYRHF</sequence>
<dbReference type="EMBL" id="FP929135">
    <property type="protein sequence ID" value="CBX99168.1"/>
    <property type="molecule type" value="Genomic_DNA"/>
</dbReference>
<dbReference type="HOGENOM" id="CLU_382649_0_0_1"/>
<feature type="compositionally biased region" description="Low complexity" evidence="1">
    <location>
        <begin position="651"/>
        <end position="660"/>
    </location>
</feature>
<feature type="compositionally biased region" description="Basic and acidic residues" evidence="1">
    <location>
        <begin position="567"/>
        <end position="587"/>
    </location>
</feature>
<name>E5A6C3_LEPMJ</name>
<evidence type="ECO:0000256" key="1">
    <source>
        <dbReference type="SAM" id="MobiDB-lite"/>
    </source>
</evidence>
<accession>E5A6C3</accession>
<proteinExistence type="predicted"/>
<evidence type="ECO:0000313" key="3">
    <source>
        <dbReference type="Proteomes" id="UP000002668"/>
    </source>
</evidence>
<dbReference type="AlphaFoldDB" id="E5A6C3"/>
<dbReference type="InParanoid" id="E5A6C3"/>